<dbReference type="AlphaFoldDB" id="A0AAP9RC84"/>
<proteinExistence type="predicted"/>
<gene>
    <name evidence="1" type="ORF">FF104_01885</name>
</gene>
<organism evidence="1 2">
    <name type="scientific">Clostridium butyricum</name>
    <dbReference type="NCBI Taxonomy" id="1492"/>
    <lineage>
        <taxon>Bacteria</taxon>
        <taxon>Bacillati</taxon>
        <taxon>Bacillota</taxon>
        <taxon>Clostridia</taxon>
        <taxon>Eubacteriales</taxon>
        <taxon>Clostridiaceae</taxon>
        <taxon>Clostridium</taxon>
    </lineage>
</organism>
<reference evidence="1 2" key="1">
    <citation type="submission" date="2019-05" db="EMBL/GenBank/DDBJ databases">
        <authorList>
            <person name="Schori C."/>
            <person name="Ahrens C."/>
        </authorList>
    </citation>
    <scope>NUCLEOTIDE SEQUENCE [LARGE SCALE GENOMIC DNA]</scope>
    <source>
        <strain evidence="1 2">DSM 10702</strain>
    </source>
</reference>
<dbReference type="EMBL" id="CP040626">
    <property type="protein sequence ID" value="QMW89732.1"/>
    <property type="molecule type" value="Genomic_DNA"/>
</dbReference>
<evidence type="ECO:0000313" key="1">
    <source>
        <dbReference type="EMBL" id="QMW89732.1"/>
    </source>
</evidence>
<dbReference type="Gene3D" id="3.40.50.720">
    <property type="entry name" value="NAD(P)-binding Rossmann-like Domain"/>
    <property type="match status" value="1"/>
</dbReference>
<dbReference type="RefSeq" id="WP_035762018.1">
    <property type="nucleotide sequence ID" value="NZ_AP019716.1"/>
</dbReference>
<accession>A0AAP9RC84</accession>
<dbReference type="InterPro" id="IPR036291">
    <property type="entry name" value="NAD(P)-bd_dom_sf"/>
</dbReference>
<dbReference type="GeneID" id="92942867"/>
<evidence type="ECO:0000313" key="2">
    <source>
        <dbReference type="Proteomes" id="UP000515243"/>
    </source>
</evidence>
<protein>
    <submittedName>
        <fullName evidence="1">NAD(P)-dependent oxidoreductase</fullName>
    </submittedName>
</protein>
<name>A0AAP9RC84_CLOBU</name>
<dbReference type="SUPFAM" id="SSF51735">
    <property type="entry name" value="NAD(P)-binding Rossmann-fold domains"/>
    <property type="match status" value="1"/>
</dbReference>
<dbReference type="Proteomes" id="UP000515243">
    <property type="component" value="Chromosome 1"/>
</dbReference>
<sequence length="315" mass="36883">MKKSLVGYTGFVGSNLANSFKFDNLYNSKNIEEAYGTNPDLLVYSGVPAEKFLANNNPEKDMEIIQNAFENIKKINPKRIVLISTIDVYKSPINVDEDTKIDTEGLLPYGYNRYQLETMVEENFDNHLIVRLPGLYGQNIKKNFIYDFINFIPSLLNEQKYRELISKDGYIKDYYLKQENGFYKCIDVNAEEKANLKTYFEKTGFSALNFTDSRSIFQFYNLSYLWQHINIALDNGIQKLNLATEPVSIEELYKYLKGTQFINEVAKEPFSYDYKTKHSKIFNREDEYIFNKKFILDDIRKYVNSSEGNNKNGFY</sequence>